<evidence type="ECO:0000313" key="5">
    <source>
        <dbReference type="Proteomes" id="UP000634134"/>
    </source>
</evidence>
<dbReference type="Proteomes" id="UP000634134">
    <property type="component" value="Unassembled WGS sequence"/>
</dbReference>
<dbReference type="PRINTS" id="PR00081">
    <property type="entry name" value="GDHRDH"/>
</dbReference>
<dbReference type="InterPro" id="IPR002347">
    <property type="entry name" value="SDR_fam"/>
</dbReference>
<evidence type="ECO:0000256" key="1">
    <source>
        <dbReference type="ARBA" id="ARBA00006484"/>
    </source>
</evidence>
<comment type="caution">
    <text evidence="4">The sequence shown here is derived from an EMBL/GenBank/DDBJ whole genome shotgun (WGS) entry which is preliminary data.</text>
</comment>
<dbReference type="PROSITE" id="PS00061">
    <property type="entry name" value="ADH_SHORT"/>
    <property type="match status" value="1"/>
</dbReference>
<dbReference type="EMBL" id="JACYGY010000001">
    <property type="protein sequence ID" value="MBE9461653.1"/>
    <property type="molecule type" value="Genomic_DNA"/>
</dbReference>
<dbReference type="InterPro" id="IPR036291">
    <property type="entry name" value="NAD(P)-bd_dom_sf"/>
</dbReference>
<dbReference type="InterPro" id="IPR020904">
    <property type="entry name" value="Sc_DH/Rdtase_CS"/>
</dbReference>
<proteinExistence type="inferred from homology"/>
<keyword evidence="2" id="KW-0560">Oxidoreductase</keyword>
<name>A0ABR9W860_9BACT</name>
<dbReference type="InterPro" id="IPR051911">
    <property type="entry name" value="SDR_oxidoreductase"/>
</dbReference>
<sequence>MSKTVLITGASSGIGKASAQYFAAKGWNVIASMRTPEKETELVDNNHIFVTRLDVQHPETIELAIQQGITRFGKIDVVVNNAGYGQYGVFEAVTPEQVQEQFDVNVFGVMNTIRAILPHFRERKQGMIINISSGAGRFTLPLISLYNASKFALEGFSEALSFELAALNIGVKIVEPGGTTTNFIKVSEEKISLKPLPEYDRFINAAYQMFGKLKDMRLATAEEVAEVIYNATTDGTDTLRYLFGNDDFKKRVNNRLTMSDQDYVNSVKESYLPFMSA</sequence>
<dbReference type="CDD" id="cd05374">
    <property type="entry name" value="17beta-HSD-like_SDR_c"/>
    <property type="match status" value="1"/>
</dbReference>
<dbReference type="SUPFAM" id="SSF51735">
    <property type="entry name" value="NAD(P)-binding Rossmann-fold domains"/>
    <property type="match status" value="1"/>
</dbReference>
<keyword evidence="5" id="KW-1185">Reference proteome</keyword>
<dbReference type="Pfam" id="PF00106">
    <property type="entry name" value="adh_short"/>
    <property type="match status" value="1"/>
</dbReference>
<evidence type="ECO:0000256" key="2">
    <source>
        <dbReference type="ARBA" id="ARBA00023002"/>
    </source>
</evidence>
<comment type="similarity">
    <text evidence="1 3">Belongs to the short-chain dehydrogenases/reductases (SDR) family.</text>
</comment>
<reference evidence="5" key="1">
    <citation type="submission" date="2023-07" db="EMBL/GenBank/DDBJ databases">
        <title>Dyadobacter sp. nov 'subterranea' isolated from contaminted grondwater.</title>
        <authorList>
            <person name="Szabo I."/>
            <person name="Al-Omari J."/>
            <person name="Szerdahelyi S.G."/>
            <person name="Rado J."/>
        </authorList>
    </citation>
    <scope>NUCLEOTIDE SEQUENCE [LARGE SCALE GENOMIC DNA]</scope>
    <source>
        <strain evidence="5">UP-52</strain>
    </source>
</reference>
<evidence type="ECO:0000313" key="4">
    <source>
        <dbReference type="EMBL" id="MBE9461653.1"/>
    </source>
</evidence>
<dbReference type="Gene3D" id="3.40.50.720">
    <property type="entry name" value="NAD(P)-binding Rossmann-like Domain"/>
    <property type="match status" value="1"/>
</dbReference>
<dbReference type="PANTHER" id="PTHR43976">
    <property type="entry name" value="SHORT CHAIN DEHYDROGENASE"/>
    <property type="match status" value="1"/>
</dbReference>
<dbReference type="PANTHER" id="PTHR43976:SF16">
    <property type="entry name" value="SHORT-CHAIN DEHYDROGENASE_REDUCTASE FAMILY PROTEIN"/>
    <property type="match status" value="1"/>
</dbReference>
<dbReference type="RefSeq" id="WP_194119918.1">
    <property type="nucleotide sequence ID" value="NZ_JACYGY010000001.1"/>
</dbReference>
<evidence type="ECO:0000256" key="3">
    <source>
        <dbReference type="RuleBase" id="RU000363"/>
    </source>
</evidence>
<protein>
    <submittedName>
        <fullName evidence="4">SDR family oxidoreductase</fullName>
    </submittedName>
</protein>
<gene>
    <name evidence="4" type="ORF">IEE83_07140</name>
</gene>
<dbReference type="PRINTS" id="PR00080">
    <property type="entry name" value="SDRFAMILY"/>
</dbReference>
<accession>A0ABR9W860</accession>
<organism evidence="4 5">
    <name type="scientific">Dyadobacter subterraneus</name>
    <dbReference type="NCBI Taxonomy" id="2773304"/>
    <lineage>
        <taxon>Bacteria</taxon>
        <taxon>Pseudomonadati</taxon>
        <taxon>Bacteroidota</taxon>
        <taxon>Cytophagia</taxon>
        <taxon>Cytophagales</taxon>
        <taxon>Spirosomataceae</taxon>
        <taxon>Dyadobacter</taxon>
    </lineage>
</organism>